<reference evidence="6 7" key="1">
    <citation type="journal article" date="2021" name="Cell">
        <title>Tracing the genetic footprints of vertebrate landing in non-teleost ray-finned fishes.</title>
        <authorList>
            <person name="Bi X."/>
            <person name="Wang K."/>
            <person name="Yang L."/>
            <person name="Pan H."/>
            <person name="Jiang H."/>
            <person name="Wei Q."/>
            <person name="Fang M."/>
            <person name="Yu H."/>
            <person name="Zhu C."/>
            <person name="Cai Y."/>
            <person name="He Y."/>
            <person name="Gan X."/>
            <person name="Zeng H."/>
            <person name="Yu D."/>
            <person name="Zhu Y."/>
            <person name="Jiang H."/>
            <person name="Qiu Q."/>
            <person name="Yang H."/>
            <person name="Zhang Y.E."/>
            <person name="Wang W."/>
            <person name="Zhu M."/>
            <person name="He S."/>
            <person name="Zhang G."/>
        </authorList>
    </citation>
    <scope>NUCLEOTIDE SEQUENCE [LARGE SCALE GENOMIC DNA]</scope>
    <source>
        <strain evidence="6">Bchr_013</strain>
    </source>
</reference>
<dbReference type="GO" id="GO:0007601">
    <property type="term" value="P:visual perception"/>
    <property type="evidence" value="ECO:0007669"/>
    <property type="project" value="TreeGrafter"/>
</dbReference>
<dbReference type="GO" id="GO:0010855">
    <property type="term" value="F:adenylate cyclase inhibitor activity"/>
    <property type="evidence" value="ECO:0007669"/>
    <property type="project" value="TreeGrafter"/>
</dbReference>
<evidence type="ECO:0000313" key="6">
    <source>
        <dbReference type="EMBL" id="KAG2466797.1"/>
    </source>
</evidence>
<accession>A0A8X8BUB2</accession>
<dbReference type="FunFam" id="2.60.40.2030:FF:000013">
    <property type="entry name" value="Adhesion G-protein coupled receptor V1"/>
    <property type="match status" value="1"/>
</dbReference>
<keyword evidence="2" id="KW-0677">Repeat</keyword>
<dbReference type="SMART" id="SM00237">
    <property type="entry name" value="Calx_beta"/>
    <property type="match status" value="3"/>
</dbReference>
<feature type="signal peptide" evidence="4">
    <location>
        <begin position="1"/>
        <end position="21"/>
    </location>
</feature>
<dbReference type="FunFam" id="2.60.40.2030:FF:000009">
    <property type="entry name" value="adhesion G-protein coupled receptor V1"/>
    <property type="match status" value="1"/>
</dbReference>
<evidence type="ECO:0000256" key="2">
    <source>
        <dbReference type="ARBA" id="ARBA00022737"/>
    </source>
</evidence>
<dbReference type="GO" id="GO:0071277">
    <property type="term" value="P:cellular response to calcium ion"/>
    <property type="evidence" value="ECO:0007669"/>
    <property type="project" value="TreeGrafter"/>
</dbReference>
<feature type="non-terminal residue" evidence="6">
    <location>
        <position position="1"/>
    </location>
</feature>
<dbReference type="GO" id="GO:0001965">
    <property type="term" value="F:G-protein alpha-subunit binding"/>
    <property type="evidence" value="ECO:0007669"/>
    <property type="project" value="TreeGrafter"/>
</dbReference>
<dbReference type="GO" id="GO:0004930">
    <property type="term" value="F:G protein-coupled receptor activity"/>
    <property type="evidence" value="ECO:0007669"/>
    <property type="project" value="InterPro"/>
</dbReference>
<evidence type="ECO:0000256" key="1">
    <source>
        <dbReference type="ARBA" id="ARBA00022729"/>
    </source>
</evidence>
<dbReference type="Gene3D" id="2.60.120.200">
    <property type="match status" value="1"/>
</dbReference>
<dbReference type="PANTHER" id="PTHR46682:SF1">
    <property type="entry name" value="ADHESION G-PROTEIN COUPLED RECEPTOR V1"/>
    <property type="match status" value="1"/>
</dbReference>
<dbReference type="InterPro" id="IPR038081">
    <property type="entry name" value="CalX-like_sf"/>
</dbReference>
<dbReference type="GO" id="GO:0007605">
    <property type="term" value="P:sensory perception of sound"/>
    <property type="evidence" value="ECO:0007669"/>
    <property type="project" value="TreeGrafter"/>
</dbReference>
<feature type="domain" description="Calx-beta" evidence="5">
    <location>
        <begin position="16"/>
        <end position="109"/>
    </location>
</feature>
<dbReference type="InterPro" id="IPR003644">
    <property type="entry name" value="Calx_beta"/>
</dbReference>
<protein>
    <submittedName>
        <fullName evidence="6">GPR98 protein</fullName>
    </submittedName>
</protein>
<feature type="domain" description="Calx-beta" evidence="5">
    <location>
        <begin position="964"/>
        <end position="1064"/>
    </location>
</feature>
<dbReference type="InterPro" id="IPR026919">
    <property type="entry name" value="ADGRV1"/>
</dbReference>
<organism evidence="6 7">
    <name type="scientific">Polypterus senegalus</name>
    <name type="common">Senegal bichir</name>
    <dbReference type="NCBI Taxonomy" id="55291"/>
    <lineage>
        <taxon>Eukaryota</taxon>
        <taxon>Metazoa</taxon>
        <taxon>Chordata</taxon>
        <taxon>Craniata</taxon>
        <taxon>Vertebrata</taxon>
        <taxon>Euteleostomi</taxon>
        <taxon>Actinopterygii</taxon>
        <taxon>Polypteriformes</taxon>
        <taxon>Polypteridae</taxon>
        <taxon>Polypterus</taxon>
    </lineage>
</organism>
<evidence type="ECO:0000313" key="7">
    <source>
        <dbReference type="Proteomes" id="UP000886611"/>
    </source>
</evidence>
<dbReference type="SUPFAM" id="SSF49899">
    <property type="entry name" value="Concanavalin A-like lectins/glucanases"/>
    <property type="match status" value="1"/>
</dbReference>
<dbReference type="Proteomes" id="UP000886611">
    <property type="component" value="Unassembled WGS sequence"/>
</dbReference>
<dbReference type="GO" id="GO:0016020">
    <property type="term" value="C:membrane"/>
    <property type="evidence" value="ECO:0007669"/>
    <property type="project" value="InterPro"/>
</dbReference>
<evidence type="ECO:0000256" key="4">
    <source>
        <dbReference type="SAM" id="SignalP"/>
    </source>
</evidence>
<feature type="domain" description="Calx-beta" evidence="5">
    <location>
        <begin position="1417"/>
        <end position="1522"/>
    </location>
</feature>
<dbReference type="Gene3D" id="2.60.40.2030">
    <property type="match status" value="11"/>
</dbReference>
<dbReference type="EMBL" id="JAATIS010001241">
    <property type="protein sequence ID" value="KAG2466797.1"/>
    <property type="molecule type" value="Genomic_DNA"/>
</dbReference>
<dbReference type="FunFam" id="2.60.40.2030:FF:000023">
    <property type="entry name" value="Adhesion G protein-coupled receptor V1"/>
    <property type="match status" value="1"/>
</dbReference>
<keyword evidence="1 4" id="KW-0732">Signal</keyword>
<dbReference type="PANTHER" id="PTHR46682">
    <property type="entry name" value="ADHESION G-PROTEIN COUPLED RECEPTOR V1"/>
    <property type="match status" value="1"/>
</dbReference>
<dbReference type="Pfam" id="PF03160">
    <property type="entry name" value="Calx-beta"/>
    <property type="match status" value="12"/>
</dbReference>
<dbReference type="Pfam" id="PF13385">
    <property type="entry name" value="Laminin_G_3"/>
    <property type="match status" value="1"/>
</dbReference>
<proteinExistence type="predicted"/>
<feature type="chain" id="PRO_5036472355" evidence="4">
    <location>
        <begin position="22"/>
        <end position="1638"/>
    </location>
</feature>
<name>A0A8X8BUB2_POLSE</name>
<dbReference type="GO" id="GO:0005737">
    <property type="term" value="C:cytoplasm"/>
    <property type="evidence" value="ECO:0007669"/>
    <property type="project" value="TreeGrafter"/>
</dbReference>
<keyword evidence="7" id="KW-1185">Reference proteome</keyword>
<evidence type="ECO:0000256" key="3">
    <source>
        <dbReference type="ARBA" id="ARBA00022837"/>
    </source>
</evidence>
<gene>
    <name evidence="6" type="primary">Gpr98_0</name>
    <name evidence="6" type="ORF">GTO96_0020804</name>
</gene>
<dbReference type="SUPFAM" id="SSF141072">
    <property type="entry name" value="CalX-like"/>
    <property type="match status" value="12"/>
</dbReference>
<dbReference type="GO" id="GO:0032420">
    <property type="term" value="C:stereocilium"/>
    <property type="evidence" value="ECO:0007669"/>
    <property type="project" value="TreeGrafter"/>
</dbReference>
<dbReference type="InterPro" id="IPR013320">
    <property type="entry name" value="ConA-like_dom_sf"/>
</dbReference>
<evidence type="ECO:0000259" key="5">
    <source>
        <dbReference type="SMART" id="SM00237"/>
    </source>
</evidence>
<keyword evidence="3" id="KW-0106">Calcium</keyword>
<sequence>MPPVFLLSELLFALSITLVTGDTELMFFGETKFVVEESSTSVVRLIIIRTGDPVAINALVLLKENNTGDFEADSYVARLDASETNKTIFIAVRDDDIPEADETFSFSLYLLGMFSSVKIGSPDTAIITILSNDNAFGIISFNVITGGPNPAEEDFTPSKGNITLPPGRANVEFVLQVKDDQVPEDDEIFTIQLTDVEGGAEININHSSIQIKINKNDSPIKLTQSFLAVQETADIITIQVTRGRDELGRLIGSDSEEVSIDYAIETAGAVFGVDFEDLQQNKTRIVFLSHTYVANLKFRIIDDKIPEIGESFILRLKENTITGDAVLQSPSMIQIIIEPNDEPYGVLSINSGLMGQKVIINEDLTMRFEGINITRNGGTHGNVSVNWTITRNSSDFSPVSMDLIPVSGTLRFSEGQSSASPLLSIISDDLPEQAEAYLFKLLPRTVNGGAKVDDPTEMVFYIQDSDDVYGLIQFQSVEEQKIQSHPSGRFVSLSLVRQKGTVGDVRLHFTALYIPPGDVDPARAKEGVLNSPKANSVVFSEGQAQLQVNLAIRNDSFLQNGAHFFVQLESVELVSITPLIPSVSPRLGGILNISLIVTQNLANGMISFTSNQTVVVYEPETTSTLLVPLQLQRDGTDGKAEVFWRINAVGPNQRDVTSDDLSPFSGSVTFLSGQNESSINITIKADDIPELNETLDIFLERTNDESLIFKTDFTRRQLIIVENDDPGGVFAFSPRSLGPWFINEGESVELRVVRSQGNLLKQLLRYEVLPSNGNEFYGSQGILEFQPGEREVVMALLARPDGIPELDEQYSVVLSSHSIPPSKLGTATQVNITIRKNDDPHGVIQFSTTGLTITVNESKVNDIDPGPPIVRIQEGETANFTIMRNGSSDFVATVMYRIVNVGTNDGDIVSGYRENLIVFEFGEWMKNISVATVNDDIPEADESFEIILYNATGDAVVYGAKQVTAVIEANDDASGIFSLETLGKSVEEGSFNNFMVIRNRGIFGMVTIHWQIYENGSALAPGLEFSNTSGSIIFQNGEEAQPITLHAVQDNIPEFSELYLLMLTNISGGFPGTEGKLASTNLNATVIIPPNDDPFGLFVIDPGSRIQEVAEDVLTEDDMSDITSFTVLRQLGTFGMVRVGWEIQSDAFTINLPPMIDLIMQSSFPDQVELRPHMRRHHSATDALYFSGNEGAFGSLILPDPISKGQTLTTFTFSAWLIPSANTNGFIVSKGTENGTMFYGIKIETNESYVSLFLYYTPSGYNVTHIAKAKVMRNLEENAWLHVIISLGNGTVHFYLDGNLIPGSIKSLKGNSITDGPALLRIGAGLDGKDRYAGLMQDVRMYSGWLSQADIHELHRQSAKADLRNISGYLQYQPGETRKSFIVEVRDDVLEEGEESFTLRLISVHGGARLSGENATAKLIIQKSDYANGLFGFTGPCSPNSTDEGSTISCVVERTRGTLDYVYVNYTITQLNSSSYAYVAEDFVNSSGTITFLPGQESKALNIYILDDDIPEFAELFRVTLMSVRSGDGKQGSTPTSGASIDPEKASTNIIIKESDYPTGLLQFSLGPVPNLTGGFIKPALQAPSITVKEEVGEISLLVLRAQGLLGRVLVGYKTVPLTAVSPKDYRVSILLYIIIIS</sequence>
<comment type="caution">
    <text evidence="6">The sequence shown here is derived from an EMBL/GenBank/DDBJ whole genome shotgun (WGS) entry which is preliminary data.</text>
</comment>
<dbReference type="FunFam" id="2.60.40.2030:FF:000017">
    <property type="entry name" value="Adhesion G protein-coupled receptor V1"/>
    <property type="match status" value="1"/>
</dbReference>
<feature type="non-terminal residue" evidence="6">
    <location>
        <position position="1638"/>
    </location>
</feature>